<dbReference type="OrthoDB" id="2151085at2759"/>
<keyword evidence="1" id="KW-0812">Transmembrane</keyword>
<evidence type="ECO:0000256" key="1">
    <source>
        <dbReference type="SAM" id="Phobius"/>
    </source>
</evidence>
<keyword evidence="1" id="KW-1133">Transmembrane helix</keyword>
<keyword evidence="3" id="KW-1185">Reference proteome</keyword>
<feature type="transmembrane region" description="Helical" evidence="1">
    <location>
        <begin position="268"/>
        <end position="293"/>
    </location>
</feature>
<comment type="caution">
    <text evidence="2">The sequence shown here is derived from an EMBL/GenBank/DDBJ whole genome shotgun (WGS) entry which is preliminary data.</text>
</comment>
<gene>
    <name evidence="2" type="ORF">LY90DRAFT_706278</name>
</gene>
<dbReference type="Proteomes" id="UP000193920">
    <property type="component" value="Unassembled WGS sequence"/>
</dbReference>
<evidence type="ECO:0000313" key="3">
    <source>
        <dbReference type="Proteomes" id="UP000193920"/>
    </source>
</evidence>
<sequence>MDEEVSSYALKVVFPLIFWMAVVYFIISKIYLIYYFFIRKNYRYIEDHTKEEQCLKCTEANCSKRGVNISNDFLGPSTIYNEKVKIKSNLEIIEDHMYNLKPNNIEDINDITLNHENDLKTVTNNTQKSGKSYTSNISNATYVNALDEKSYNSSKNKSLHKSISKSMSKLYGISNSNDTLNYQYGSYGNTRVYGGKVRNNKVMSNDKYQYVHKSISKNSNKSVQNYVSFNKVFKERSHCNCECHTKEYTKIRVKFKPFDLKSKNNHEFIYWSFFICLEINTVMIILFGLFSVFPE</sequence>
<accession>A0A1Y2ASQ8</accession>
<name>A0A1Y2ASQ8_9FUNG</name>
<protein>
    <submittedName>
        <fullName evidence="2">Uncharacterized protein</fullName>
    </submittedName>
</protein>
<dbReference type="EMBL" id="MCOG01000210">
    <property type="protein sequence ID" value="ORY25581.1"/>
    <property type="molecule type" value="Genomic_DNA"/>
</dbReference>
<proteinExistence type="predicted"/>
<evidence type="ECO:0000313" key="2">
    <source>
        <dbReference type="EMBL" id="ORY25581.1"/>
    </source>
</evidence>
<keyword evidence="1" id="KW-0472">Membrane</keyword>
<dbReference type="AlphaFoldDB" id="A0A1Y2ASQ8"/>
<feature type="transmembrane region" description="Helical" evidence="1">
    <location>
        <begin position="12"/>
        <end position="37"/>
    </location>
</feature>
<organism evidence="2 3">
    <name type="scientific">Neocallimastix californiae</name>
    <dbReference type="NCBI Taxonomy" id="1754190"/>
    <lineage>
        <taxon>Eukaryota</taxon>
        <taxon>Fungi</taxon>
        <taxon>Fungi incertae sedis</taxon>
        <taxon>Chytridiomycota</taxon>
        <taxon>Chytridiomycota incertae sedis</taxon>
        <taxon>Neocallimastigomycetes</taxon>
        <taxon>Neocallimastigales</taxon>
        <taxon>Neocallimastigaceae</taxon>
        <taxon>Neocallimastix</taxon>
    </lineage>
</organism>
<reference evidence="2 3" key="1">
    <citation type="submission" date="2016-08" db="EMBL/GenBank/DDBJ databases">
        <title>A Parts List for Fungal Cellulosomes Revealed by Comparative Genomics.</title>
        <authorList>
            <consortium name="DOE Joint Genome Institute"/>
            <person name="Haitjema C.H."/>
            <person name="Gilmore S.P."/>
            <person name="Henske J.K."/>
            <person name="Solomon K.V."/>
            <person name="De Groot R."/>
            <person name="Kuo A."/>
            <person name="Mondo S.J."/>
            <person name="Salamov A.A."/>
            <person name="Labutti K."/>
            <person name="Zhao Z."/>
            <person name="Chiniquy J."/>
            <person name="Barry K."/>
            <person name="Brewer H.M."/>
            <person name="Purvine S.O."/>
            <person name="Wright A.T."/>
            <person name="Boxma B."/>
            <person name="Van Alen T."/>
            <person name="Hackstein J.H."/>
            <person name="Baker S.E."/>
            <person name="Grigoriev I.V."/>
            <person name="O'Malley M.A."/>
        </authorList>
    </citation>
    <scope>NUCLEOTIDE SEQUENCE [LARGE SCALE GENOMIC DNA]</scope>
    <source>
        <strain evidence="2 3">G1</strain>
    </source>
</reference>